<dbReference type="GO" id="GO:0003872">
    <property type="term" value="F:6-phosphofructokinase activity"/>
    <property type="evidence" value="ECO:0007669"/>
    <property type="project" value="UniProtKB-UniRule"/>
</dbReference>
<comment type="subunit">
    <text evidence="8">Tetramer of two alpha (regulatory) and two beta (catalytic) chains.</text>
</comment>
<reference evidence="10" key="1">
    <citation type="submission" date="2015-04" db="UniProtKB">
        <authorList>
            <consortium name="EnsemblPlants"/>
        </authorList>
    </citation>
    <scope>IDENTIFICATION</scope>
</reference>
<dbReference type="Pfam" id="PF00365">
    <property type="entry name" value="PFK"/>
    <property type="match status" value="1"/>
</dbReference>
<evidence type="ECO:0000256" key="7">
    <source>
        <dbReference type="ARBA" id="ARBA00023152"/>
    </source>
</evidence>
<reference evidence="10" key="2">
    <citation type="submission" date="2018-05" db="EMBL/GenBank/DDBJ databases">
        <title>OgluRS3 (Oryza glumaepatula Reference Sequence Version 3).</title>
        <authorList>
            <person name="Zhang J."/>
            <person name="Kudrna D."/>
            <person name="Lee S."/>
            <person name="Talag J."/>
            <person name="Welchert J."/>
            <person name="Wing R.A."/>
        </authorList>
    </citation>
    <scope>NUCLEOTIDE SEQUENCE [LARGE SCALE GENOMIC DNA]</scope>
</reference>
<dbReference type="NCBIfam" id="NF005482">
    <property type="entry name" value="PRK07085.1"/>
    <property type="match status" value="1"/>
</dbReference>
<comment type="subcellular location">
    <subcellularLocation>
        <location evidence="8">Cytoplasm</location>
    </subcellularLocation>
</comment>
<proteinExistence type="inferred from homology"/>
<dbReference type="HAMAP" id="MF_01980">
    <property type="entry name" value="Phosphofructokinase_II_Long"/>
    <property type="match status" value="1"/>
</dbReference>
<evidence type="ECO:0000313" key="10">
    <source>
        <dbReference type="EnsemblPlants" id="OGLUM09G05210.1"/>
    </source>
</evidence>
<comment type="activity regulation">
    <text evidence="8">Allosterically activated by fructose 2,6-bisphosphate.</text>
</comment>
<dbReference type="NCBIfam" id="TIGR02477">
    <property type="entry name" value="PFKA_PPi"/>
    <property type="match status" value="1"/>
</dbReference>
<dbReference type="UniPathway" id="UPA00109">
    <property type="reaction ID" value="UER00182"/>
</dbReference>
<evidence type="ECO:0000256" key="6">
    <source>
        <dbReference type="ARBA" id="ARBA00022842"/>
    </source>
</evidence>
<keyword evidence="4 8" id="KW-0479">Metal-binding</keyword>
<evidence type="ECO:0000256" key="5">
    <source>
        <dbReference type="ARBA" id="ARBA00022777"/>
    </source>
</evidence>
<dbReference type="InterPro" id="IPR011183">
    <property type="entry name" value="PfpB_PPi_PFK"/>
</dbReference>
<keyword evidence="2 8" id="KW-0021">Allosteric enzyme</keyword>
<dbReference type="Proteomes" id="UP000026961">
    <property type="component" value="Chromosome 9"/>
</dbReference>
<sequence>MESGVKFLLVSSEGQETAGAPKSLTFFFFFFHCLPTKRAARTQGEKKKTAPRTNCKVTRRARREMSMNADLGKPRELTGLQQRRALYQPELPPCLEGKAIRVEFGDSTTTIDPTCANMVAQEFPNTFGQPLVHFLKPNKMDAQANDEHPPIRVGVVFSGRQSPGGHNVIWGIYDAMKTQNLQSVLLGFIGGTEGLFANQTLEITDDALSAYRNQGGFDFLGRTVDQIHTTEQVNAAMSTCCDLDLDGLVIIGGVTSNSDAAQLAETFANHNCKTKVVGVPVSLNGDLKNQFVETTVGFDTVCKVNSQLISNVCLDAISAGKYYHFVRVMGWKASHVALECALQSQPNMVILGEEVAFSKLTLKEIISKICDGVQARAAQEKYHGVLLISEGLIESIPEMFALIQEINILHSNKVPENNIPSQLSPWATALYNYLPPFIRRELLLHQDSDNSAQLSQIDTEQLLAHLVEAEMNKRMKEGKYVGRKFSSVCHFFGYQARGSLPSNFDCDYAYVLGHICMHILAAGLNGYMAFATNLKEPTNKWRCAAVPLTAMMSVKRHSRSPGAVPTGKPVIHPSPVDLQGKAYALLREKASSFLLDDFYRTPGGIQFDESGANVKPITLTVEDQDYLGDIELLQDYLEKVRNIVKPGCSREILKAAISSMSSVKDVLKVMSAPFYAELPLFNLN</sequence>
<dbReference type="GO" id="GO:0009749">
    <property type="term" value="P:response to glucose"/>
    <property type="evidence" value="ECO:0007669"/>
    <property type="project" value="TreeGrafter"/>
</dbReference>
<keyword evidence="3 8" id="KW-0808">Transferase</keyword>
<comment type="caution">
    <text evidence="8">Lacks conserved residue(s) required for the propagation of feature annotation.</text>
</comment>
<keyword evidence="7 8" id="KW-0324">Glycolysis</keyword>
<evidence type="ECO:0000256" key="3">
    <source>
        <dbReference type="ARBA" id="ARBA00022679"/>
    </source>
</evidence>
<keyword evidence="1 8" id="KW-0963">Cytoplasm</keyword>
<comment type="pathway">
    <text evidence="8">Carbohydrate degradation; glycolysis; D-glyceraldehyde 3-phosphate and glycerone phosphate from D-glucose: step 3/4.</text>
</comment>
<dbReference type="FunFam" id="1.10.10.480:FF:000001">
    <property type="entry name" value="Pyrophosphate--fructose 6-phosphate 1-phosphotransferase subunit alpha"/>
    <property type="match status" value="1"/>
</dbReference>
<gene>
    <name evidence="8" type="primary">PFP-ALPHA</name>
</gene>
<dbReference type="AlphaFoldDB" id="A0A0E0B110"/>
<comment type="similarity">
    <text evidence="8">Belongs to the phosphofructokinase type A (PFKA) family. PPi-dependent PFK group II subfamily. Clade 'Long' sub-subfamily.</text>
</comment>
<evidence type="ECO:0000313" key="11">
    <source>
        <dbReference type="Proteomes" id="UP000026961"/>
    </source>
</evidence>
<accession>A0A0E0B110</accession>
<keyword evidence="11" id="KW-1185">Reference proteome</keyword>
<evidence type="ECO:0000256" key="1">
    <source>
        <dbReference type="ARBA" id="ARBA00022490"/>
    </source>
</evidence>
<dbReference type="GO" id="GO:0047334">
    <property type="term" value="F:diphosphate-fructose-6-phosphate 1-phosphotransferase activity"/>
    <property type="evidence" value="ECO:0007669"/>
    <property type="project" value="InterPro"/>
</dbReference>
<dbReference type="PANTHER" id="PTHR43650:SF9">
    <property type="entry name" value="PYROPHOSPHATE--FRUCTOSE 6-PHOSPHATE 1-PHOSPHOTRANSFERASE SUBUNIT ALPHA"/>
    <property type="match status" value="1"/>
</dbReference>
<keyword evidence="5 8" id="KW-0418">Kinase</keyword>
<dbReference type="STRING" id="40148.A0A0E0B110"/>
<dbReference type="Gene3D" id="1.10.10.480">
    <property type="entry name" value="Phosphofructokinase, domain 3"/>
    <property type="match status" value="1"/>
</dbReference>
<dbReference type="InterPro" id="IPR000023">
    <property type="entry name" value="Phosphofructokinase_dom"/>
</dbReference>
<dbReference type="GO" id="GO:0005524">
    <property type="term" value="F:ATP binding"/>
    <property type="evidence" value="ECO:0007669"/>
    <property type="project" value="InterPro"/>
</dbReference>
<keyword evidence="6 8" id="KW-0460">Magnesium</keyword>
<dbReference type="GO" id="GO:0005829">
    <property type="term" value="C:cytosol"/>
    <property type="evidence" value="ECO:0007669"/>
    <property type="project" value="TreeGrafter"/>
</dbReference>
<evidence type="ECO:0000256" key="4">
    <source>
        <dbReference type="ARBA" id="ARBA00022723"/>
    </source>
</evidence>
<feature type="domain" description="Phosphofructokinase" evidence="9">
    <location>
        <begin position="152"/>
        <end position="519"/>
    </location>
</feature>
<protein>
    <recommendedName>
        <fullName evidence="8">Pyrophosphate--fructose 6-phosphate 1-phosphotransferase subunit alpha</fullName>
        <shortName evidence="8">PFP</shortName>
    </recommendedName>
    <alternativeName>
        <fullName evidence="8">6-phosphofructokinase, pyrophosphate dependent</fullName>
    </alternativeName>
    <alternativeName>
        <fullName evidence="8">PPi-PFK</fullName>
    </alternativeName>
    <alternativeName>
        <fullName evidence="8">Pyrophosphate-dependent 6-phosphofructose-1-kinase</fullName>
    </alternativeName>
</protein>
<dbReference type="Gramene" id="OGLUM09G05210.1">
    <property type="protein sequence ID" value="OGLUM09G05210.1"/>
    <property type="gene ID" value="OGLUM09G05210"/>
</dbReference>
<evidence type="ECO:0000256" key="2">
    <source>
        <dbReference type="ARBA" id="ARBA00022533"/>
    </source>
</evidence>
<dbReference type="eggNOG" id="KOG2440">
    <property type="taxonomic scope" value="Eukaryota"/>
</dbReference>
<dbReference type="GO" id="GO:0015979">
    <property type="term" value="P:photosynthesis"/>
    <property type="evidence" value="ECO:0007669"/>
    <property type="project" value="TreeGrafter"/>
</dbReference>
<evidence type="ECO:0000256" key="8">
    <source>
        <dbReference type="HAMAP-Rule" id="MF_03185"/>
    </source>
</evidence>
<name>A0A0E0B110_9ORYZ</name>
<dbReference type="Gene3D" id="3.40.50.450">
    <property type="match status" value="1"/>
</dbReference>
<dbReference type="InterPro" id="IPR035966">
    <property type="entry name" value="PKF_sf"/>
</dbReference>
<dbReference type="GO" id="GO:0046872">
    <property type="term" value="F:metal ion binding"/>
    <property type="evidence" value="ECO:0007669"/>
    <property type="project" value="UniProtKB-KW"/>
</dbReference>
<comment type="function">
    <text evidence="8">Regulatory subunit of pyrophosphate--fructose 6-phosphate 1-phosphotransferase.</text>
</comment>
<dbReference type="HOGENOM" id="CLU_022288_2_0_1"/>
<evidence type="ECO:0000259" key="9">
    <source>
        <dbReference type="Pfam" id="PF00365"/>
    </source>
</evidence>
<dbReference type="PANTHER" id="PTHR43650">
    <property type="entry name" value="PYROPHOSPHATE--FRUCTOSE 6-PHOSPHATE 1-PHOSPHOTRANSFERASE"/>
    <property type="match status" value="1"/>
</dbReference>
<organism evidence="10">
    <name type="scientific">Oryza glumipatula</name>
    <dbReference type="NCBI Taxonomy" id="40148"/>
    <lineage>
        <taxon>Eukaryota</taxon>
        <taxon>Viridiplantae</taxon>
        <taxon>Streptophyta</taxon>
        <taxon>Embryophyta</taxon>
        <taxon>Tracheophyta</taxon>
        <taxon>Spermatophyta</taxon>
        <taxon>Magnoliopsida</taxon>
        <taxon>Liliopsida</taxon>
        <taxon>Poales</taxon>
        <taxon>Poaceae</taxon>
        <taxon>BOP clade</taxon>
        <taxon>Oryzoideae</taxon>
        <taxon>Oryzeae</taxon>
        <taxon>Oryzinae</taxon>
        <taxon>Oryza</taxon>
    </lineage>
</organism>
<dbReference type="SUPFAM" id="SSF53784">
    <property type="entry name" value="Phosphofructokinase"/>
    <property type="match status" value="1"/>
</dbReference>
<dbReference type="Gene3D" id="3.40.50.460">
    <property type="entry name" value="Phosphofructokinase domain"/>
    <property type="match status" value="1"/>
</dbReference>
<dbReference type="EnsemblPlants" id="OGLUM09G05210.1">
    <property type="protein sequence ID" value="OGLUM09G05210.1"/>
    <property type="gene ID" value="OGLUM09G05210"/>
</dbReference>